<dbReference type="RefSeq" id="WP_141167979.1">
    <property type="nucleotide sequence ID" value="NZ_VHLH01000033.1"/>
</dbReference>
<organism evidence="2 3">
    <name type="scientific">Pararhizobium mangrovi</name>
    <dbReference type="NCBI Taxonomy" id="2590452"/>
    <lineage>
        <taxon>Bacteria</taxon>
        <taxon>Pseudomonadati</taxon>
        <taxon>Pseudomonadota</taxon>
        <taxon>Alphaproteobacteria</taxon>
        <taxon>Hyphomicrobiales</taxon>
        <taxon>Rhizobiaceae</taxon>
        <taxon>Rhizobium/Agrobacterium group</taxon>
        <taxon>Pararhizobium</taxon>
    </lineage>
</organism>
<evidence type="ECO:0000313" key="2">
    <source>
        <dbReference type="EMBL" id="TPW26262.1"/>
    </source>
</evidence>
<comment type="caution">
    <text evidence="2">The sequence shown here is derived from an EMBL/GenBank/DDBJ whole genome shotgun (WGS) entry which is preliminary data.</text>
</comment>
<name>A0A506TW16_9HYPH</name>
<proteinExistence type="predicted"/>
<feature type="region of interest" description="Disordered" evidence="1">
    <location>
        <begin position="102"/>
        <end position="135"/>
    </location>
</feature>
<accession>A0A506TW16</accession>
<evidence type="ECO:0000313" key="3">
    <source>
        <dbReference type="Proteomes" id="UP000320314"/>
    </source>
</evidence>
<dbReference type="OrthoDB" id="9800945at2"/>
<keyword evidence="3" id="KW-1185">Reference proteome</keyword>
<reference evidence="2 3" key="1">
    <citation type="submission" date="2019-06" db="EMBL/GenBank/DDBJ databases">
        <authorList>
            <person name="Li M."/>
        </authorList>
    </citation>
    <scope>NUCLEOTIDE SEQUENCE [LARGE SCALE GENOMIC DNA]</scope>
    <source>
        <strain evidence="2 3">BGMRC6574</strain>
    </source>
</reference>
<dbReference type="AlphaFoldDB" id="A0A506TW16"/>
<dbReference type="InterPro" id="IPR046038">
    <property type="entry name" value="DUF5996"/>
</dbReference>
<dbReference type="EMBL" id="VHLH01000033">
    <property type="protein sequence ID" value="TPW26262.1"/>
    <property type="molecule type" value="Genomic_DNA"/>
</dbReference>
<evidence type="ECO:0000256" key="1">
    <source>
        <dbReference type="SAM" id="MobiDB-lite"/>
    </source>
</evidence>
<gene>
    <name evidence="2" type="ORF">FJU11_15450</name>
</gene>
<sequence length="168" mass="18019">MFESLHSDHIFPGFLETSDISWRQIRRQFHGIGGKTARSVLPADGRPDASDYESGISQAALLSFLSSTYEAAADLGGWDRENLECGIGRPRVVRPVRGIENAGTAKPMPTEPVRREDGPSMEKTKPSGAVATKPPIRATALFSPAAVPTWSASTDAITLAVSGTMHSR</sequence>
<protein>
    <submittedName>
        <fullName evidence="2">Uncharacterized protein</fullName>
    </submittedName>
</protein>
<dbReference type="Pfam" id="PF19459">
    <property type="entry name" value="DUF5996"/>
    <property type="match status" value="1"/>
</dbReference>
<feature type="compositionally biased region" description="Basic and acidic residues" evidence="1">
    <location>
        <begin position="112"/>
        <end position="125"/>
    </location>
</feature>
<dbReference type="Proteomes" id="UP000320314">
    <property type="component" value="Unassembled WGS sequence"/>
</dbReference>